<dbReference type="CDD" id="cd02199">
    <property type="entry name" value="YjgF_YER057c_UK114_like_1"/>
    <property type="match status" value="1"/>
</dbReference>
<evidence type="ECO:0000313" key="2">
    <source>
        <dbReference type="EMBL" id="NHT77615.1"/>
    </source>
</evidence>
<comment type="caution">
    <text evidence="2">The sequence shown here is derived from an EMBL/GenBank/DDBJ whole genome shotgun (WGS) entry which is preliminary data.</text>
</comment>
<dbReference type="SUPFAM" id="SSF55298">
    <property type="entry name" value="YjgF-like"/>
    <property type="match status" value="1"/>
</dbReference>
<dbReference type="Proteomes" id="UP001155840">
    <property type="component" value="Unassembled WGS sequence"/>
</dbReference>
<accession>A0AA44CBW7</accession>
<dbReference type="Gene3D" id="3.30.1330.40">
    <property type="entry name" value="RutC-like"/>
    <property type="match status" value="1"/>
</dbReference>
<protein>
    <submittedName>
        <fullName evidence="2">RidA family protein</fullName>
    </submittedName>
</protein>
<dbReference type="EMBL" id="JAANCM010000010">
    <property type="protein sequence ID" value="NHT77615.1"/>
    <property type="molecule type" value="Genomic_DNA"/>
</dbReference>
<gene>
    <name evidence="2" type="ORF">G8E10_18045</name>
</gene>
<evidence type="ECO:0000259" key="1">
    <source>
        <dbReference type="Pfam" id="PF14588"/>
    </source>
</evidence>
<dbReference type="InterPro" id="IPR013813">
    <property type="entry name" value="Endoribo_LPSP/chorism_mut-like"/>
</dbReference>
<evidence type="ECO:0000313" key="3">
    <source>
        <dbReference type="Proteomes" id="UP001155840"/>
    </source>
</evidence>
<sequence>MTEAPEKRLSAQNLTLPLVSKPAGNLLGFKIDRGQIYVSGQLPLEDGQVKYTGKVGAEVSRDTAYEAAKLATLNVIAQLTLAADGNLSKIGEIVKVSGFVNCVSDFTDIPFVINGASDLLVSVFGERGQHARFAIGVASLPRGVPVEIEVIARLRDEA</sequence>
<dbReference type="AlphaFoldDB" id="A0AA44CBW7"/>
<dbReference type="PANTHER" id="PTHR43760">
    <property type="entry name" value="ENDORIBONUCLEASE-RELATED"/>
    <property type="match status" value="1"/>
</dbReference>
<name>A0AA44CBW7_9HYPH</name>
<reference evidence="2" key="1">
    <citation type="submission" date="2020-03" db="EMBL/GenBank/DDBJ databases">
        <title>Ferranicluibacter endophyticum gen. nov., sp. nov., a new genus isolated from Rubus ulmifolius Schott. stem.</title>
        <authorList>
            <person name="Roca-Couso R."/>
            <person name="Flores-Felix J.D."/>
            <person name="Igual J.M."/>
            <person name="Rivas R."/>
        </authorList>
    </citation>
    <scope>NUCLEOTIDE SEQUENCE</scope>
    <source>
        <strain evidence="2">CRRU44</strain>
    </source>
</reference>
<dbReference type="InterPro" id="IPR035959">
    <property type="entry name" value="RutC-like_sf"/>
</dbReference>
<proteinExistence type="predicted"/>
<dbReference type="RefSeq" id="WP_167130314.1">
    <property type="nucleotide sequence ID" value="NZ_JAANCM010000010.1"/>
</dbReference>
<feature type="domain" description="Endoribonuclease L-PSP/chorismate mutase-like" evidence="1">
    <location>
        <begin position="6"/>
        <end position="136"/>
    </location>
</feature>
<organism evidence="2 3">
    <name type="scientific">Ferranicluibacter rubi</name>
    <dbReference type="NCBI Taxonomy" id="2715133"/>
    <lineage>
        <taxon>Bacteria</taxon>
        <taxon>Pseudomonadati</taxon>
        <taxon>Pseudomonadota</taxon>
        <taxon>Alphaproteobacteria</taxon>
        <taxon>Hyphomicrobiales</taxon>
        <taxon>Rhizobiaceae</taxon>
        <taxon>Ferranicluibacter</taxon>
    </lineage>
</organism>
<dbReference type="Pfam" id="PF14588">
    <property type="entry name" value="YjgF_endoribonc"/>
    <property type="match status" value="1"/>
</dbReference>
<dbReference type="PANTHER" id="PTHR43760:SF1">
    <property type="entry name" value="ENDORIBONUCLEASE L-PSP_CHORISMATE MUTASE-LIKE DOMAIN-CONTAINING PROTEIN"/>
    <property type="match status" value="1"/>
</dbReference>
<keyword evidence="3" id="KW-1185">Reference proteome</keyword>